<reference evidence="2 3" key="1">
    <citation type="submission" date="2019-06" db="EMBL/GenBank/DDBJ databases">
        <title>Erythrobacter insulae sp. nov., isolated from a tidal flat.</title>
        <authorList>
            <person name="Yoon J.-H."/>
        </authorList>
    </citation>
    <scope>NUCLEOTIDE SEQUENCE [LARGE SCALE GENOMIC DNA]</scope>
    <source>
        <strain evidence="2 3">JBTF-M21</strain>
    </source>
</reference>
<evidence type="ECO:0000313" key="3">
    <source>
        <dbReference type="Proteomes" id="UP000316343"/>
    </source>
</evidence>
<dbReference type="EMBL" id="VHJK01000001">
    <property type="protein sequence ID" value="TRD11852.1"/>
    <property type="molecule type" value="Genomic_DNA"/>
</dbReference>
<proteinExistence type="predicted"/>
<evidence type="ECO:0008006" key="4">
    <source>
        <dbReference type="Google" id="ProtNLM"/>
    </source>
</evidence>
<evidence type="ECO:0000256" key="1">
    <source>
        <dbReference type="SAM" id="SignalP"/>
    </source>
</evidence>
<evidence type="ECO:0000313" key="2">
    <source>
        <dbReference type="EMBL" id="TRD11852.1"/>
    </source>
</evidence>
<name>A0A547PCI8_9SPHN</name>
<dbReference type="AlphaFoldDB" id="A0A547PCI8"/>
<gene>
    <name evidence="2" type="ORF">FGU71_08285</name>
</gene>
<keyword evidence="1" id="KW-0732">Signal</keyword>
<dbReference type="RefSeq" id="WP_142788124.1">
    <property type="nucleotide sequence ID" value="NZ_VHJK01000001.1"/>
</dbReference>
<dbReference type="Proteomes" id="UP000316343">
    <property type="component" value="Unassembled WGS sequence"/>
</dbReference>
<organism evidence="2 3">
    <name type="scientific">Erythrobacter insulae</name>
    <dbReference type="NCBI Taxonomy" id="2584124"/>
    <lineage>
        <taxon>Bacteria</taxon>
        <taxon>Pseudomonadati</taxon>
        <taxon>Pseudomonadota</taxon>
        <taxon>Alphaproteobacteria</taxon>
        <taxon>Sphingomonadales</taxon>
        <taxon>Erythrobacteraceae</taxon>
        <taxon>Erythrobacter/Porphyrobacter group</taxon>
        <taxon>Erythrobacter</taxon>
    </lineage>
</organism>
<accession>A0A547PCI8</accession>
<protein>
    <recommendedName>
        <fullName evidence="4">DUF2059 domain-containing protein</fullName>
    </recommendedName>
</protein>
<keyword evidence="3" id="KW-1185">Reference proteome</keyword>
<sequence length="238" mass="26173">MTYHRVRLAMLAIIAALFAALHLPALAQDNDDPHADLYAAIQSGIDQDTILENSMEAIRREYARLPQFIELEAISPGLIKDYVSALRPIFAKTMARSNAAMKLDMIDLFRRELTDAEAAEVAAHYRTDVMQRLLGNISTNFAPDSTLSGIESDAPITEAQVNKDIASAAATGAVQLSGEERGEIARKLLESAALRKFEQLNPKIVAVRTVYENEPLLPDEAAELEALAEAFFAERFAE</sequence>
<feature type="signal peptide" evidence="1">
    <location>
        <begin position="1"/>
        <end position="27"/>
    </location>
</feature>
<comment type="caution">
    <text evidence="2">The sequence shown here is derived from an EMBL/GenBank/DDBJ whole genome shotgun (WGS) entry which is preliminary data.</text>
</comment>
<feature type="chain" id="PRO_5022110934" description="DUF2059 domain-containing protein" evidence="1">
    <location>
        <begin position="28"/>
        <end position="238"/>
    </location>
</feature>